<organism evidence="2">
    <name type="scientific">Myxobolus squamalis</name>
    <name type="common">Myxosporean</name>
    <dbReference type="NCBI Taxonomy" id="59785"/>
    <lineage>
        <taxon>Eukaryota</taxon>
        <taxon>Metazoa</taxon>
        <taxon>Cnidaria</taxon>
        <taxon>Myxozoa</taxon>
        <taxon>Myxosporea</taxon>
        <taxon>Bivalvulida</taxon>
        <taxon>Platysporina</taxon>
        <taxon>Myxobolidae</taxon>
        <taxon>Myxobolus</taxon>
    </lineage>
</organism>
<proteinExistence type="inferred from homology"/>
<protein>
    <submittedName>
        <fullName evidence="2">Gem-associated protein 2 (Trinotate prediction)</fullName>
    </submittedName>
</protein>
<comment type="similarity">
    <text evidence="1">Belongs to the gemin-2 family.</text>
</comment>
<reference evidence="2" key="1">
    <citation type="submission" date="2018-11" db="EMBL/GenBank/DDBJ databases">
        <title>Myxobolus squamalis genome and transcriptome.</title>
        <authorList>
            <person name="Yahalomi D."/>
            <person name="Atkinson S.D."/>
            <person name="Neuhof M."/>
            <person name="Chang E.S."/>
            <person name="Philippe H."/>
            <person name="Cartwright P."/>
            <person name="Bartholomew J.L."/>
            <person name="Huchon D."/>
        </authorList>
    </citation>
    <scope>NUCLEOTIDE SEQUENCE</scope>
    <source>
        <strain evidence="2">71B08</strain>
        <tissue evidence="2">Whole</tissue>
    </source>
</reference>
<dbReference type="PANTHER" id="PTHR12794">
    <property type="entry name" value="GEMIN2"/>
    <property type="match status" value="1"/>
</dbReference>
<dbReference type="GO" id="GO:0032797">
    <property type="term" value="C:SMN complex"/>
    <property type="evidence" value="ECO:0007669"/>
    <property type="project" value="TreeGrafter"/>
</dbReference>
<dbReference type="Gene3D" id="1.20.58.1070">
    <property type="match status" value="1"/>
</dbReference>
<dbReference type="InterPro" id="IPR035426">
    <property type="entry name" value="Gemin2/Brr1"/>
</dbReference>
<dbReference type="GO" id="GO:0005634">
    <property type="term" value="C:nucleus"/>
    <property type="evidence" value="ECO:0007669"/>
    <property type="project" value="TreeGrafter"/>
</dbReference>
<dbReference type="AlphaFoldDB" id="A0A6B2G067"/>
<dbReference type="Pfam" id="PF04938">
    <property type="entry name" value="SIP1"/>
    <property type="match status" value="1"/>
</dbReference>
<name>A0A6B2G067_MYXSQ</name>
<evidence type="ECO:0000313" key="2">
    <source>
        <dbReference type="EMBL" id="NDJ97278.1"/>
    </source>
</evidence>
<accession>A0A6B2G067</accession>
<sequence>MNEWYTFIFNTGNEIPDLNEKSKIPKQPKFCLLCSFKQIHVIYLLSYFSEWLELSYNSIMNVWIYALLVVLETPLQDETCFILRHLFKIISNVAMNKYTNEECKNGLHMISHIIVKYFKKTDQAF</sequence>
<dbReference type="GO" id="GO:0000387">
    <property type="term" value="P:spliceosomal snRNP assembly"/>
    <property type="evidence" value="ECO:0007669"/>
    <property type="project" value="InterPro"/>
</dbReference>
<dbReference type="PANTHER" id="PTHR12794:SF0">
    <property type="entry name" value="GEM-ASSOCIATED PROTEIN 2"/>
    <property type="match status" value="1"/>
</dbReference>
<evidence type="ECO:0000256" key="1">
    <source>
        <dbReference type="ARBA" id="ARBA00025758"/>
    </source>
</evidence>
<dbReference type="EMBL" id="GHBR01002502">
    <property type="protein sequence ID" value="NDJ97278.1"/>
    <property type="molecule type" value="Transcribed_RNA"/>
</dbReference>